<gene>
    <name evidence="2" type="ORF">BBOMB_1164</name>
</gene>
<keyword evidence="3" id="KW-1185">Reference proteome</keyword>
<accession>A0A086BPA2</accession>
<organism evidence="2 3">
    <name type="scientific">Bifidobacterium bombi DSM 19703</name>
    <dbReference type="NCBI Taxonomy" id="1341695"/>
    <lineage>
        <taxon>Bacteria</taxon>
        <taxon>Bacillati</taxon>
        <taxon>Actinomycetota</taxon>
        <taxon>Actinomycetes</taxon>
        <taxon>Bifidobacteriales</taxon>
        <taxon>Bifidobacteriaceae</taxon>
        <taxon>Bifidobacterium</taxon>
    </lineage>
</organism>
<dbReference type="EMBL" id="ATLK01000001">
    <property type="protein sequence ID" value="KFF31766.1"/>
    <property type="molecule type" value="Genomic_DNA"/>
</dbReference>
<dbReference type="InterPro" id="IPR017918">
    <property type="entry name" value="N-reg_PII_CS"/>
</dbReference>
<dbReference type="InterPro" id="IPR011322">
    <property type="entry name" value="N-reg_PII-like_a/b"/>
</dbReference>
<dbReference type="SMART" id="SM00938">
    <property type="entry name" value="P-II"/>
    <property type="match status" value="1"/>
</dbReference>
<evidence type="ECO:0000313" key="2">
    <source>
        <dbReference type="EMBL" id="KFF31766.1"/>
    </source>
</evidence>
<dbReference type="STRING" id="1341695.BBOMB_1164"/>
<dbReference type="PANTHER" id="PTHR30115:SF11">
    <property type="entry name" value="NITROGEN REGULATORY PROTEIN P-II HOMOLOG"/>
    <property type="match status" value="1"/>
</dbReference>
<dbReference type="InterPro" id="IPR015867">
    <property type="entry name" value="N-reg_PII/ATP_PRibTrfase_C"/>
</dbReference>
<protein>
    <submittedName>
        <fullName evidence="2">Nitrogen regulatory protein P-II</fullName>
    </submittedName>
</protein>
<dbReference type="PRINTS" id="PR00340">
    <property type="entry name" value="PIIGLNB"/>
</dbReference>
<dbReference type="GO" id="GO:0006808">
    <property type="term" value="P:regulation of nitrogen utilization"/>
    <property type="evidence" value="ECO:0007669"/>
    <property type="project" value="InterPro"/>
</dbReference>
<dbReference type="OrthoDB" id="9802729at2"/>
<dbReference type="SUPFAM" id="SSF54913">
    <property type="entry name" value="GlnB-like"/>
    <property type="match status" value="1"/>
</dbReference>
<evidence type="ECO:0000256" key="1">
    <source>
        <dbReference type="RuleBase" id="RU003936"/>
    </source>
</evidence>
<dbReference type="InterPro" id="IPR002187">
    <property type="entry name" value="N-reg_PII"/>
</dbReference>
<dbReference type="PROSITE" id="PS00638">
    <property type="entry name" value="PII_GLNB_CTER"/>
    <property type="match status" value="1"/>
</dbReference>
<reference evidence="2 3" key="1">
    <citation type="journal article" date="2014" name="Appl. Environ. Microbiol.">
        <title>Genomic encyclopedia of type strains of the genus Bifidobacterium.</title>
        <authorList>
            <person name="Milani C."/>
            <person name="Lugli G.A."/>
            <person name="Duranti S."/>
            <person name="Turroni F."/>
            <person name="Bottacini F."/>
            <person name="Mangifesta M."/>
            <person name="Sanchez B."/>
            <person name="Viappiani A."/>
            <person name="Mancabelli L."/>
            <person name="Taminiau B."/>
            <person name="Delcenserie V."/>
            <person name="Barrangou R."/>
            <person name="Margolles A."/>
            <person name="van Sinderen D."/>
            <person name="Ventura M."/>
        </authorList>
    </citation>
    <scope>NUCLEOTIDE SEQUENCE [LARGE SCALE GENOMIC DNA]</scope>
    <source>
        <strain evidence="2 3">DSM 19703</strain>
    </source>
</reference>
<dbReference type="Proteomes" id="UP000028730">
    <property type="component" value="Unassembled WGS sequence"/>
</dbReference>
<name>A0A086BPA2_9BIFI</name>
<dbReference type="PANTHER" id="PTHR30115">
    <property type="entry name" value="NITROGEN REGULATORY PROTEIN P-II"/>
    <property type="match status" value="1"/>
</dbReference>
<comment type="similarity">
    <text evidence="1">Belongs to the P(II) protein family.</text>
</comment>
<sequence length="112" mass="12125">MKLITAIIRPQQFSDVKEALEREGVRGLTVSDVAGYGCQHGHAEVYRGVRQTSQLVQKIRLDLVVRNTEADAMVDAIVQAAHTGNVGDGKVWVLPIDSVTRVRTGESDAAAL</sequence>
<proteinExistence type="inferred from homology"/>
<dbReference type="eggNOG" id="COG0347">
    <property type="taxonomic scope" value="Bacteria"/>
</dbReference>
<comment type="caution">
    <text evidence="2">The sequence shown here is derived from an EMBL/GenBank/DDBJ whole genome shotgun (WGS) entry which is preliminary data.</text>
</comment>
<dbReference type="PROSITE" id="PS51343">
    <property type="entry name" value="PII_GLNB_DOM"/>
    <property type="match status" value="1"/>
</dbReference>
<dbReference type="GO" id="GO:0030234">
    <property type="term" value="F:enzyme regulator activity"/>
    <property type="evidence" value="ECO:0007669"/>
    <property type="project" value="InterPro"/>
</dbReference>
<dbReference type="GO" id="GO:0005829">
    <property type="term" value="C:cytosol"/>
    <property type="evidence" value="ECO:0007669"/>
    <property type="project" value="TreeGrafter"/>
</dbReference>
<dbReference type="GO" id="GO:0005524">
    <property type="term" value="F:ATP binding"/>
    <property type="evidence" value="ECO:0007669"/>
    <property type="project" value="TreeGrafter"/>
</dbReference>
<dbReference type="Pfam" id="PF00543">
    <property type="entry name" value="P-II"/>
    <property type="match status" value="1"/>
</dbReference>
<dbReference type="Gene3D" id="3.30.70.120">
    <property type="match status" value="1"/>
</dbReference>
<evidence type="ECO:0000313" key="3">
    <source>
        <dbReference type="Proteomes" id="UP000028730"/>
    </source>
</evidence>
<dbReference type="AlphaFoldDB" id="A0A086BPA2"/>
<dbReference type="RefSeq" id="WP_044087508.1">
    <property type="nucleotide sequence ID" value="NZ_ATLK01000001.1"/>
</dbReference>